<dbReference type="RefSeq" id="WP_216714566.1">
    <property type="nucleotide sequence ID" value="NZ_JACVEL010000010.1"/>
</dbReference>
<feature type="domain" description="Serine aminopeptidase S33" evidence="2">
    <location>
        <begin position="33"/>
        <end position="190"/>
    </location>
</feature>
<dbReference type="PANTHER" id="PTHR48081:SF8">
    <property type="entry name" value="ALPHA_BETA HYDROLASE FOLD-3 DOMAIN-CONTAINING PROTEIN-RELATED"/>
    <property type="match status" value="1"/>
</dbReference>
<dbReference type="InterPro" id="IPR022742">
    <property type="entry name" value="Hydrolase_4"/>
</dbReference>
<dbReference type="InterPro" id="IPR050300">
    <property type="entry name" value="GDXG_lipolytic_enzyme"/>
</dbReference>
<evidence type="ECO:0000313" key="3">
    <source>
        <dbReference type="EMBL" id="MBC9813458.1"/>
    </source>
</evidence>
<evidence type="ECO:0000313" key="4">
    <source>
        <dbReference type="Proteomes" id="UP000652681"/>
    </source>
</evidence>
<comment type="caution">
    <text evidence="3">The sequence shown here is derived from an EMBL/GenBank/DDBJ whole genome shotgun (WGS) entry which is preliminary data.</text>
</comment>
<dbReference type="SUPFAM" id="SSF53474">
    <property type="entry name" value="alpha/beta-Hydrolases"/>
    <property type="match status" value="1"/>
</dbReference>
<dbReference type="PANTHER" id="PTHR48081">
    <property type="entry name" value="AB HYDROLASE SUPERFAMILY PROTEIN C4A8.06C"/>
    <property type="match status" value="1"/>
</dbReference>
<evidence type="ECO:0000259" key="2">
    <source>
        <dbReference type="Pfam" id="PF12146"/>
    </source>
</evidence>
<dbReference type="GO" id="GO:0016787">
    <property type="term" value="F:hydrolase activity"/>
    <property type="evidence" value="ECO:0007669"/>
    <property type="project" value="UniProtKB-KW"/>
</dbReference>
<keyword evidence="4" id="KW-1185">Reference proteome</keyword>
<proteinExistence type="predicted"/>
<protein>
    <submittedName>
        <fullName evidence="3">Alpha/beta hydrolase</fullName>
    </submittedName>
</protein>
<dbReference type="AlphaFoldDB" id="A0A8J6PRP8"/>
<dbReference type="Pfam" id="PF12146">
    <property type="entry name" value="Hydrolase_4"/>
    <property type="match status" value="1"/>
</dbReference>
<evidence type="ECO:0000256" key="1">
    <source>
        <dbReference type="ARBA" id="ARBA00022801"/>
    </source>
</evidence>
<keyword evidence="1 3" id="KW-0378">Hydrolase</keyword>
<dbReference type="Gene3D" id="3.40.50.1820">
    <property type="entry name" value="alpha/beta hydrolase"/>
    <property type="match status" value="1"/>
</dbReference>
<reference evidence="3" key="1">
    <citation type="submission" date="2020-09" db="EMBL/GenBank/DDBJ databases">
        <title>Taishania pollutisoli gen. nov., sp. nov., Isolated from Tetrabromobisphenol A-Contaminated Soil.</title>
        <authorList>
            <person name="Chen Q."/>
        </authorList>
    </citation>
    <scope>NUCLEOTIDE SEQUENCE</scope>
    <source>
        <strain evidence="3">CZZ-1</strain>
    </source>
</reference>
<gene>
    <name evidence="3" type="ORF">H9Y05_13350</name>
</gene>
<organism evidence="3 4">
    <name type="scientific">Taishania pollutisoli</name>
    <dbReference type="NCBI Taxonomy" id="2766479"/>
    <lineage>
        <taxon>Bacteria</taxon>
        <taxon>Pseudomonadati</taxon>
        <taxon>Bacteroidota</taxon>
        <taxon>Flavobacteriia</taxon>
        <taxon>Flavobacteriales</taxon>
        <taxon>Crocinitomicaceae</taxon>
        <taxon>Taishania</taxon>
    </lineage>
</organism>
<sequence length="275" mass="31143">MKTVKTTSTYHGSEGREGAYDLFIAENGSECPLVVFVHGYMGYKDWGVWNLMAEAIQTAGFSIAKLNLTHNGTTVDEPTVFADLEAFGNGGYLKELEDITLFLNHLEQEYQFREFILVGHSRGGGIVLLAGKDKRVKQIHCLSPICSIASRFPQGEELENWKTTRVYYRKNGRTGQELPHYYSQYEEFARNTDLLDIEQACRTVKKPVFVYHGAEDTSVLPEEGKRVAEWSKGVLYCIENTGHTFGASEPWNEPEMPEKMNEVVQLIITNLTEIL</sequence>
<dbReference type="EMBL" id="JACVEL010000010">
    <property type="protein sequence ID" value="MBC9813458.1"/>
    <property type="molecule type" value="Genomic_DNA"/>
</dbReference>
<dbReference type="Proteomes" id="UP000652681">
    <property type="component" value="Unassembled WGS sequence"/>
</dbReference>
<dbReference type="InterPro" id="IPR029058">
    <property type="entry name" value="AB_hydrolase_fold"/>
</dbReference>
<name>A0A8J6PRP8_9FLAO</name>
<accession>A0A8J6PRP8</accession>